<organism evidence="1 2">
    <name type="scientific">Alloalcanivorax balearicus MACL04</name>
    <dbReference type="NCBI Taxonomy" id="1177182"/>
    <lineage>
        <taxon>Bacteria</taxon>
        <taxon>Pseudomonadati</taxon>
        <taxon>Pseudomonadota</taxon>
        <taxon>Gammaproteobacteria</taxon>
        <taxon>Oceanospirillales</taxon>
        <taxon>Alcanivoracaceae</taxon>
        <taxon>Alloalcanivorax</taxon>
    </lineage>
</organism>
<comment type="caution">
    <text evidence="1">The sequence shown here is derived from an EMBL/GenBank/DDBJ whole genome shotgun (WGS) entry which is preliminary data.</text>
</comment>
<keyword evidence="2" id="KW-1185">Reference proteome</keyword>
<reference evidence="1" key="1">
    <citation type="submission" date="2012-09" db="EMBL/GenBank/DDBJ databases">
        <title>Genome Sequence of alkane-degrading Bacterium Alcanivorax balearicus MACL04.</title>
        <authorList>
            <person name="Lai Q."/>
            <person name="Shao Z."/>
        </authorList>
    </citation>
    <scope>NUCLEOTIDE SEQUENCE</scope>
    <source>
        <strain evidence="1">MACL04</strain>
    </source>
</reference>
<dbReference type="RefSeq" id="WP_262460777.1">
    <property type="nucleotide sequence ID" value="NZ_ARXS01000013.1"/>
</dbReference>
<evidence type="ECO:0000313" key="1">
    <source>
        <dbReference type="EMBL" id="MCU5783185.1"/>
    </source>
</evidence>
<gene>
    <name evidence="1" type="ORF">MA04_02485</name>
</gene>
<dbReference type="Proteomes" id="UP001064106">
    <property type="component" value="Unassembled WGS sequence"/>
</dbReference>
<name>A0ABT2R079_9GAMM</name>
<evidence type="ECO:0000313" key="2">
    <source>
        <dbReference type="Proteomes" id="UP001064106"/>
    </source>
</evidence>
<proteinExistence type="predicted"/>
<sequence length="85" mass="9142">MKTMTLVISLQGMGLNEIQALKVRNAIEALIESNDSVEVVGAGVNLDGAEIDLEIETSDVEGASSFIEELMANADLEGRYKLETK</sequence>
<protein>
    <submittedName>
        <fullName evidence="1">Uncharacterized protein</fullName>
    </submittedName>
</protein>
<dbReference type="EMBL" id="ARXS01000013">
    <property type="protein sequence ID" value="MCU5783185.1"/>
    <property type="molecule type" value="Genomic_DNA"/>
</dbReference>
<accession>A0ABT2R079</accession>